<feature type="domain" description="PLD phosphodiesterase" evidence="6">
    <location>
        <begin position="407"/>
        <end position="434"/>
    </location>
</feature>
<dbReference type="PANTHER" id="PTHR21248:SF12">
    <property type="entry name" value="CARDIOLIPIN SYNTHASE C"/>
    <property type="match status" value="1"/>
</dbReference>
<dbReference type="PANTHER" id="PTHR21248">
    <property type="entry name" value="CARDIOLIPIN SYNTHASE"/>
    <property type="match status" value="1"/>
</dbReference>
<evidence type="ECO:0000256" key="4">
    <source>
        <dbReference type="ARBA" id="ARBA00022525"/>
    </source>
</evidence>
<evidence type="ECO:0000256" key="5">
    <source>
        <dbReference type="ARBA" id="ARBA00029594"/>
    </source>
</evidence>
<comment type="subcellular location">
    <subcellularLocation>
        <location evidence="2">Secreted</location>
    </subcellularLocation>
</comment>
<evidence type="ECO:0000259" key="6">
    <source>
        <dbReference type="PROSITE" id="PS50035"/>
    </source>
</evidence>
<accession>A0ABS6J548</accession>
<dbReference type="CDD" id="cd09111">
    <property type="entry name" value="PLDc_ymdC_like_1"/>
    <property type="match status" value="1"/>
</dbReference>
<keyword evidence="8" id="KW-1185">Reference proteome</keyword>
<comment type="caution">
    <text evidence="7">The sequence shown here is derived from an EMBL/GenBank/DDBJ whole genome shotgun (WGS) entry which is preliminary data.</text>
</comment>
<organism evidence="7 8">
    <name type="scientific">Paragemmobacter amnigenus</name>
    <dbReference type="NCBI Taxonomy" id="2852097"/>
    <lineage>
        <taxon>Bacteria</taxon>
        <taxon>Pseudomonadati</taxon>
        <taxon>Pseudomonadota</taxon>
        <taxon>Alphaproteobacteria</taxon>
        <taxon>Rhodobacterales</taxon>
        <taxon>Paracoccaceae</taxon>
        <taxon>Paragemmobacter</taxon>
    </lineage>
</organism>
<dbReference type="Gene3D" id="3.30.870.10">
    <property type="entry name" value="Endonuclease Chain A"/>
    <property type="match status" value="2"/>
</dbReference>
<reference evidence="7 8" key="1">
    <citation type="submission" date="2021-06" db="EMBL/GenBank/DDBJ databases">
        <title>Rhodobacteraceae bacterium strain HSP-20.</title>
        <authorList>
            <person name="Chen W.-M."/>
        </authorList>
    </citation>
    <scope>NUCLEOTIDE SEQUENCE [LARGE SCALE GENOMIC DNA]</scope>
    <source>
        <strain evidence="7 8">HSP-20</strain>
    </source>
</reference>
<protein>
    <recommendedName>
        <fullName evidence="3">Phospholipase D</fullName>
    </recommendedName>
    <alternativeName>
        <fullName evidence="5">Choline phosphatase</fullName>
    </alternativeName>
</protein>
<keyword evidence="4" id="KW-0964">Secreted</keyword>
<evidence type="ECO:0000256" key="2">
    <source>
        <dbReference type="ARBA" id="ARBA00004613"/>
    </source>
</evidence>
<dbReference type="RefSeq" id="WP_161762833.1">
    <property type="nucleotide sequence ID" value="NZ_JAAATX020000008.1"/>
</dbReference>
<sequence length="515" mass="57359">MIGTLIFWLSLAGILAFVASAVLLRSYTRFARRARGAPSHCLPRGAQATPLDRLVDAALAAHAGGEGRSGLRCLLDPKDAFAARSLSAVEAGRSLDLIYYIWKTDTSGWLLMADLLAAADRGVRVRLLLDDINVQGFDLAFLGLNQHPNIEVRLFNPLRNRGHWIRRGTEFALGLSRFNRRMHGKVWIADGRLAILGGRNVGDTYFAAPGSGARRAQDADMVLVGDRVAQVESVFDSFWNLGLSLPILTLWPRFRVSERRFRRRLIRHSTAPLSANWRMQAIAGRSAADLLITPLRWTTEVTVLSDPPDKALGHRSGPWLLDSIADLLRNATQEICLTTPYFVPGAPGLGLLTDLAGKGIRVRVLTNSLSATDLFSVHAAYSHYRRPLLLSGAELHEFAPPRRAHRGRDFLHSKVFVIDRDRALVGSHNFDMRSAYINIELGLLFREATLVAELADLFDRQTRPDSAFSVTLEDGQLHWNIAEHGRAGRERYEPEASPARRAASWIIARLPHDWF</sequence>
<gene>
    <name evidence="7" type="ORF">GU927_012775</name>
</gene>
<evidence type="ECO:0000313" key="7">
    <source>
        <dbReference type="EMBL" id="MBU9698718.1"/>
    </source>
</evidence>
<dbReference type="PROSITE" id="PS50035">
    <property type="entry name" value="PLD"/>
    <property type="match status" value="2"/>
</dbReference>
<evidence type="ECO:0000256" key="3">
    <source>
        <dbReference type="ARBA" id="ARBA00018392"/>
    </source>
</evidence>
<evidence type="ECO:0000256" key="1">
    <source>
        <dbReference type="ARBA" id="ARBA00003145"/>
    </source>
</evidence>
<dbReference type="EMBL" id="JAAATX020000008">
    <property type="protein sequence ID" value="MBU9698718.1"/>
    <property type="molecule type" value="Genomic_DNA"/>
</dbReference>
<dbReference type="Pfam" id="PF13091">
    <property type="entry name" value="PLDc_2"/>
    <property type="match status" value="2"/>
</dbReference>
<evidence type="ECO:0000313" key="8">
    <source>
        <dbReference type="Proteomes" id="UP000731907"/>
    </source>
</evidence>
<dbReference type="Proteomes" id="UP000731907">
    <property type="component" value="Unassembled WGS sequence"/>
</dbReference>
<dbReference type="InterPro" id="IPR001736">
    <property type="entry name" value="PLipase_D/transphosphatidylase"/>
</dbReference>
<dbReference type="SMART" id="SM00155">
    <property type="entry name" value="PLDc"/>
    <property type="match status" value="2"/>
</dbReference>
<feature type="domain" description="PLD phosphodiesterase" evidence="6">
    <location>
        <begin position="178"/>
        <end position="205"/>
    </location>
</feature>
<proteinExistence type="predicted"/>
<comment type="function">
    <text evidence="1">Could be a virulence factor.</text>
</comment>
<dbReference type="InterPro" id="IPR025202">
    <property type="entry name" value="PLD-like_dom"/>
</dbReference>
<dbReference type="SUPFAM" id="SSF56024">
    <property type="entry name" value="Phospholipase D/nuclease"/>
    <property type="match status" value="2"/>
</dbReference>
<name>A0ABS6J548_9RHOB</name>
<dbReference type="CDD" id="cd09113">
    <property type="entry name" value="PLDc_ymdC_like_2"/>
    <property type="match status" value="1"/>
</dbReference>